<dbReference type="EMBL" id="LMVN01000026">
    <property type="protein sequence ID" value="PAV06801.1"/>
    <property type="molecule type" value="Genomic_DNA"/>
</dbReference>
<dbReference type="GO" id="GO:0016075">
    <property type="term" value="P:rRNA catabolic process"/>
    <property type="evidence" value="ECO:0007669"/>
    <property type="project" value="TreeGrafter"/>
</dbReference>
<sequence length="212" mass="23619">MVNVISEVSKETIYDLLSEGRRVDGRKFTQYRDITVKTNYISKANGSALVSIGNTTVIAGVKAQLSTPFNNSPDEGILIINTESLAVANRNFEHGPPNKFTVEISRVVDRTIREAPLIDLKELCIIESDKVWKLYVDIYIVDFDGNMMDAAALGAICALMTTKIPTASCVNNEVTVDEDILMELPIKNKCTLTTATKINNQIYMMQHIMRKL</sequence>
<reference evidence="5 7" key="2">
    <citation type="journal article" date="2017" name="BMC Genomics">
        <title>Genomic analysis of methanogenic archaea reveals a shift towards energy conservation.</title>
        <authorList>
            <person name="Gilmore S.P."/>
            <person name="Henske J.K."/>
            <person name="Sexton J.A."/>
            <person name="Solomon K.V."/>
            <person name="Seppala S."/>
            <person name="Yoo J.I."/>
            <person name="Huyett L.M."/>
            <person name="Pressman A."/>
            <person name="Cogan J.Z."/>
            <person name="Kivenson V."/>
            <person name="Peng X."/>
            <person name="Tan Y."/>
            <person name="Valentine D.L."/>
            <person name="O'Malley M.A."/>
        </authorList>
    </citation>
    <scope>NUCLEOTIDE SEQUENCE [LARGE SCALE GENOMIC DNA]</scope>
    <source>
        <strain evidence="5 7">1R-7</strain>
    </source>
</reference>
<accession>A0A2A2HBD4</accession>
<dbReference type="InterPro" id="IPR050590">
    <property type="entry name" value="Exosome_comp_Rrp42_subfam"/>
</dbReference>
<dbReference type="Gene3D" id="3.30.230.70">
    <property type="entry name" value="GHMP Kinase, N-terminal domain"/>
    <property type="match status" value="1"/>
</dbReference>
<protein>
    <submittedName>
        <fullName evidence="5">RNA-binding protein</fullName>
    </submittedName>
    <submittedName>
        <fullName evidence="6">Ribonuclease PH</fullName>
        <ecNumber evidence="6">2.7.7.56</ecNumber>
    </submittedName>
</protein>
<dbReference type="AlphaFoldDB" id="A0A2A2HBD4"/>
<evidence type="ECO:0000313" key="7">
    <source>
        <dbReference type="Proteomes" id="UP000217528"/>
    </source>
</evidence>
<evidence type="ECO:0000256" key="3">
    <source>
        <dbReference type="ARBA" id="ARBA00022835"/>
    </source>
</evidence>
<feature type="domain" description="Exoribonuclease phosphorolytic" evidence="4">
    <location>
        <begin position="30"/>
        <end position="165"/>
    </location>
</feature>
<dbReference type="PANTHER" id="PTHR11097">
    <property type="entry name" value="EXOSOME COMPLEX EXONUCLEASE RIBOSOMAL RNA PROCESSING PROTEIN"/>
    <property type="match status" value="1"/>
</dbReference>
<evidence type="ECO:0000256" key="2">
    <source>
        <dbReference type="ARBA" id="ARBA00022490"/>
    </source>
</evidence>
<dbReference type="RefSeq" id="WP_095609234.1">
    <property type="nucleotide sequence ID" value="NZ_LMVN01000026.1"/>
</dbReference>
<dbReference type="GO" id="GO:0000177">
    <property type="term" value="C:cytoplasmic exosome (RNase complex)"/>
    <property type="evidence" value="ECO:0007669"/>
    <property type="project" value="TreeGrafter"/>
</dbReference>
<dbReference type="EMBL" id="LWMS01000006">
    <property type="protein sequence ID" value="PWL08877.1"/>
    <property type="molecule type" value="Genomic_DNA"/>
</dbReference>
<reference evidence="6 8" key="1">
    <citation type="submission" date="2016-04" db="EMBL/GenBank/DDBJ databases">
        <title>Genome sequence of Methanosphaera cuniculi DSM 4103.</title>
        <authorList>
            <person name="Poehlein A."/>
            <person name="Seedorf H."/>
            <person name="Daniel R."/>
        </authorList>
    </citation>
    <scope>NUCLEOTIDE SEQUENCE [LARGE SCALE GENOMIC DNA]</scope>
    <source>
        <strain evidence="6 8">DSM 4103</strain>
    </source>
</reference>
<dbReference type="GO" id="GO:0035925">
    <property type="term" value="F:mRNA 3'-UTR AU-rich region binding"/>
    <property type="evidence" value="ECO:0007669"/>
    <property type="project" value="TreeGrafter"/>
</dbReference>
<name>A0A2A2HBD4_9EURY</name>
<dbReference type="GO" id="GO:0009022">
    <property type="term" value="F:tRNA nucleotidyltransferase activity"/>
    <property type="evidence" value="ECO:0007669"/>
    <property type="project" value="UniProtKB-EC"/>
</dbReference>
<dbReference type="InterPro" id="IPR001247">
    <property type="entry name" value="ExoRNase_PH_dom1"/>
</dbReference>
<keyword evidence="6" id="KW-0808">Transferase</keyword>
<organism evidence="5 7">
    <name type="scientific">Methanosphaera cuniculi</name>
    <dbReference type="NCBI Taxonomy" id="1077256"/>
    <lineage>
        <taxon>Archaea</taxon>
        <taxon>Methanobacteriati</taxon>
        <taxon>Methanobacteriota</taxon>
        <taxon>Methanomada group</taxon>
        <taxon>Methanobacteria</taxon>
        <taxon>Methanobacteriales</taxon>
        <taxon>Methanobacteriaceae</taxon>
        <taxon>Methanosphaera</taxon>
    </lineage>
</organism>
<comment type="caution">
    <text evidence="5">The sequence shown here is derived from an EMBL/GenBank/DDBJ whole genome shotgun (WGS) entry which is preliminary data.</text>
</comment>
<keyword evidence="7" id="KW-1185">Reference proteome</keyword>
<keyword evidence="3" id="KW-0271">Exosome</keyword>
<evidence type="ECO:0000313" key="5">
    <source>
        <dbReference type="EMBL" id="PAV06801.1"/>
    </source>
</evidence>
<dbReference type="InterPro" id="IPR020568">
    <property type="entry name" value="Ribosomal_Su5_D2-typ_SF"/>
</dbReference>
<keyword evidence="2" id="KW-0963">Cytoplasm</keyword>
<evidence type="ECO:0000256" key="1">
    <source>
        <dbReference type="ARBA" id="ARBA00004496"/>
    </source>
</evidence>
<proteinExistence type="predicted"/>
<dbReference type="Proteomes" id="UP000217528">
    <property type="component" value="Unassembled WGS sequence"/>
</dbReference>
<evidence type="ECO:0000259" key="4">
    <source>
        <dbReference type="Pfam" id="PF01138"/>
    </source>
</evidence>
<dbReference type="Pfam" id="PF01138">
    <property type="entry name" value="RNase_PH"/>
    <property type="match status" value="1"/>
</dbReference>
<evidence type="ECO:0000313" key="6">
    <source>
        <dbReference type="EMBL" id="PWL08877.1"/>
    </source>
</evidence>
<dbReference type="Proteomes" id="UP000246004">
    <property type="component" value="Unassembled WGS sequence"/>
</dbReference>
<keyword evidence="6" id="KW-0548">Nucleotidyltransferase</keyword>
<gene>
    <name evidence="6" type="primary">rph_1</name>
    <name evidence="5" type="ORF">ASJ82_06545</name>
    <name evidence="6" type="ORF">MSCUN_02030</name>
</gene>
<evidence type="ECO:0000313" key="8">
    <source>
        <dbReference type="Proteomes" id="UP000246004"/>
    </source>
</evidence>
<dbReference type="EC" id="2.7.7.56" evidence="6"/>
<dbReference type="InterPro" id="IPR027408">
    <property type="entry name" value="PNPase/RNase_PH_dom_sf"/>
</dbReference>
<dbReference type="PANTHER" id="PTHR11097:SF8">
    <property type="entry name" value="EXOSOME COMPLEX COMPONENT RRP42"/>
    <property type="match status" value="1"/>
</dbReference>
<dbReference type="SUPFAM" id="SSF54211">
    <property type="entry name" value="Ribosomal protein S5 domain 2-like"/>
    <property type="match status" value="1"/>
</dbReference>
<dbReference type="OrthoDB" id="30932at2157"/>
<comment type="subcellular location">
    <subcellularLocation>
        <location evidence="1">Cytoplasm</location>
    </subcellularLocation>
</comment>